<dbReference type="AlphaFoldDB" id="A0A914UHR4"/>
<feature type="domain" description="TIL" evidence="3">
    <location>
        <begin position="30"/>
        <end position="85"/>
    </location>
</feature>
<evidence type="ECO:0000259" key="3">
    <source>
        <dbReference type="Pfam" id="PF01826"/>
    </source>
</evidence>
<protein>
    <submittedName>
        <fullName evidence="5">TIL domain-containing protein</fullName>
    </submittedName>
</protein>
<reference evidence="5" key="1">
    <citation type="submission" date="2022-11" db="UniProtKB">
        <authorList>
            <consortium name="WormBaseParasite"/>
        </authorList>
    </citation>
    <scope>IDENTIFICATION</scope>
</reference>
<dbReference type="Pfam" id="PF01826">
    <property type="entry name" value="TIL"/>
    <property type="match status" value="1"/>
</dbReference>
<evidence type="ECO:0000313" key="4">
    <source>
        <dbReference type="Proteomes" id="UP000887566"/>
    </source>
</evidence>
<accession>A0A914UHR4</accession>
<dbReference type="GO" id="GO:0004867">
    <property type="term" value="F:serine-type endopeptidase inhibitor activity"/>
    <property type="evidence" value="ECO:0007669"/>
    <property type="project" value="UniProtKB-KW"/>
</dbReference>
<keyword evidence="2" id="KW-0732">Signal</keyword>
<dbReference type="InterPro" id="IPR002919">
    <property type="entry name" value="TIL_dom"/>
</dbReference>
<proteinExistence type="predicted"/>
<evidence type="ECO:0000256" key="2">
    <source>
        <dbReference type="SAM" id="SignalP"/>
    </source>
</evidence>
<dbReference type="CDD" id="cd19941">
    <property type="entry name" value="TIL"/>
    <property type="match status" value="1"/>
</dbReference>
<keyword evidence="1" id="KW-0646">Protease inhibitor</keyword>
<keyword evidence="4" id="KW-1185">Reference proteome</keyword>
<evidence type="ECO:0000256" key="1">
    <source>
        <dbReference type="ARBA" id="ARBA00022900"/>
    </source>
</evidence>
<dbReference type="WBParaSite" id="PSAMB.scaffold1013size37201.g10262.t1">
    <property type="protein sequence ID" value="PSAMB.scaffold1013size37201.g10262.t1"/>
    <property type="gene ID" value="PSAMB.scaffold1013size37201.g10262"/>
</dbReference>
<name>A0A914UHR4_9BILA</name>
<dbReference type="Proteomes" id="UP000887566">
    <property type="component" value="Unplaced"/>
</dbReference>
<organism evidence="4 5">
    <name type="scientific">Plectus sambesii</name>
    <dbReference type="NCBI Taxonomy" id="2011161"/>
    <lineage>
        <taxon>Eukaryota</taxon>
        <taxon>Metazoa</taxon>
        <taxon>Ecdysozoa</taxon>
        <taxon>Nematoda</taxon>
        <taxon>Chromadorea</taxon>
        <taxon>Plectida</taxon>
        <taxon>Plectina</taxon>
        <taxon>Plectoidea</taxon>
        <taxon>Plectidae</taxon>
        <taxon>Plectus</taxon>
    </lineage>
</organism>
<dbReference type="InterPro" id="IPR036084">
    <property type="entry name" value="Ser_inhib-like_sf"/>
</dbReference>
<dbReference type="Gene3D" id="2.10.25.10">
    <property type="entry name" value="Laminin"/>
    <property type="match status" value="1"/>
</dbReference>
<dbReference type="SUPFAM" id="SSF57567">
    <property type="entry name" value="Serine protease inhibitors"/>
    <property type="match status" value="1"/>
</dbReference>
<feature type="chain" id="PRO_5037540650" evidence="2">
    <location>
        <begin position="21"/>
        <end position="156"/>
    </location>
</feature>
<feature type="signal peptide" evidence="2">
    <location>
        <begin position="1"/>
        <end position="20"/>
    </location>
</feature>
<evidence type="ECO:0000313" key="5">
    <source>
        <dbReference type="WBParaSite" id="PSAMB.scaffold1013size37201.g10262.t1"/>
    </source>
</evidence>
<keyword evidence="1" id="KW-0722">Serine protease inhibitor</keyword>
<sequence>MSFTLSIFLVTMALTAIAFAKPKPIAIDPCGENMHFKECGTTCPAYCNGPESVMCNKMCKNGCFCDDGFVLDRKGGDACVRIDQCPKSGDNEEKDEKCALVRCVAGDVCRDGECIRNPDCPMFMMSPPKEGCKYVDEIDPVNDCPVPVEHCDTSDN</sequence>